<keyword evidence="2" id="KW-1185">Reference proteome</keyword>
<comment type="caution">
    <text evidence="1">The sequence shown here is derived from an EMBL/GenBank/DDBJ whole genome shotgun (WGS) entry which is preliminary data.</text>
</comment>
<name>A0A5B7GHX2_PORTR</name>
<accession>A0A5B7GHX2</accession>
<dbReference type="EMBL" id="VSRR010015762">
    <property type="protein sequence ID" value="MPC58522.1"/>
    <property type="molecule type" value="Genomic_DNA"/>
</dbReference>
<evidence type="ECO:0000313" key="1">
    <source>
        <dbReference type="EMBL" id="MPC58522.1"/>
    </source>
</evidence>
<protein>
    <submittedName>
        <fullName evidence="1">Uncharacterized protein</fullName>
    </submittedName>
</protein>
<sequence>MRRAAYRTGITLQEVEVVGSGICAEGDGEGGRYNHVQLFIVTPGITENLAGWKTGITVETLLREVGGMDAGKQTAQKCSRNPILSLPKAPKRVVR</sequence>
<evidence type="ECO:0000313" key="2">
    <source>
        <dbReference type="Proteomes" id="UP000324222"/>
    </source>
</evidence>
<dbReference type="AlphaFoldDB" id="A0A5B7GHX2"/>
<dbReference type="Proteomes" id="UP000324222">
    <property type="component" value="Unassembled WGS sequence"/>
</dbReference>
<proteinExistence type="predicted"/>
<organism evidence="1 2">
    <name type="scientific">Portunus trituberculatus</name>
    <name type="common">Swimming crab</name>
    <name type="synonym">Neptunus trituberculatus</name>
    <dbReference type="NCBI Taxonomy" id="210409"/>
    <lineage>
        <taxon>Eukaryota</taxon>
        <taxon>Metazoa</taxon>
        <taxon>Ecdysozoa</taxon>
        <taxon>Arthropoda</taxon>
        <taxon>Crustacea</taxon>
        <taxon>Multicrustacea</taxon>
        <taxon>Malacostraca</taxon>
        <taxon>Eumalacostraca</taxon>
        <taxon>Eucarida</taxon>
        <taxon>Decapoda</taxon>
        <taxon>Pleocyemata</taxon>
        <taxon>Brachyura</taxon>
        <taxon>Eubrachyura</taxon>
        <taxon>Portunoidea</taxon>
        <taxon>Portunidae</taxon>
        <taxon>Portuninae</taxon>
        <taxon>Portunus</taxon>
    </lineage>
</organism>
<reference evidence="1 2" key="1">
    <citation type="submission" date="2019-05" db="EMBL/GenBank/DDBJ databases">
        <title>Another draft genome of Portunus trituberculatus and its Hox gene families provides insights of decapod evolution.</title>
        <authorList>
            <person name="Jeong J.-H."/>
            <person name="Song I."/>
            <person name="Kim S."/>
            <person name="Choi T."/>
            <person name="Kim D."/>
            <person name="Ryu S."/>
            <person name="Kim W."/>
        </authorList>
    </citation>
    <scope>NUCLEOTIDE SEQUENCE [LARGE SCALE GENOMIC DNA]</scope>
    <source>
        <tissue evidence="1">Muscle</tissue>
    </source>
</reference>
<gene>
    <name evidence="1" type="ORF">E2C01_052528</name>
</gene>